<protein>
    <submittedName>
        <fullName evidence="3">DUF4062 domain-containing protein</fullName>
    </submittedName>
</protein>
<dbReference type="EMBL" id="SRMF01000001">
    <property type="protein sequence ID" value="TGG95315.1"/>
    <property type="molecule type" value="Genomic_DNA"/>
</dbReference>
<feature type="coiled-coil region" evidence="1">
    <location>
        <begin position="174"/>
        <end position="201"/>
    </location>
</feature>
<organism evidence="3 4">
    <name type="scientific">Natronospirillum operosum</name>
    <dbReference type="NCBI Taxonomy" id="2759953"/>
    <lineage>
        <taxon>Bacteria</taxon>
        <taxon>Pseudomonadati</taxon>
        <taxon>Pseudomonadota</taxon>
        <taxon>Gammaproteobacteria</taxon>
        <taxon>Oceanospirillales</taxon>
        <taxon>Natronospirillaceae</taxon>
        <taxon>Natronospirillum</taxon>
    </lineage>
</organism>
<dbReference type="Pfam" id="PF13271">
    <property type="entry name" value="DUF4062"/>
    <property type="match status" value="1"/>
</dbReference>
<evidence type="ECO:0000256" key="1">
    <source>
        <dbReference type="SAM" id="Coils"/>
    </source>
</evidence>
<feature type="domain" description="DUF4062" evidence="2">
    <location>
        <begin position="22"/>
        <end position="96"/>
    </location>
</feature>
<accession>A0A4Z0WJF7</accession>
<keyword evidence="4" id="KW-1185">Reference proteome</keyword>
<comment type="caution">
    <text evidence="3">The sequence shown here is derived from an EMBL/GenBank/DDBJ whole genome shotgun (WGS) entry which is preliminary data.</text>
</comment>
<sequence length="333" mass="37068">MTKPSAYMTKPLVDNRRYLACVSSNQSVGDAVRRDVAETLAALQVIATGFSFPAVTDGYQWKLQQLALNDADFCVVILGRDYGPVSESGVGHLHRAAAHAMATGKPVLALVCDALSEPADDTDLLRRESLLADLHRQAQVLVVDTPGAIRDVLEQAVDDLLASERLRGWCPVGRGSAETDVKALQQEIQQLQTSLDQARRGEPGAGHSRRAPRLSYRVKVFRHGNLTTVDHELRTGWNELFAWAAPLLTEPRREADWKSALEERLLAQVQPELEQAHPEAHGFVSLRLDGVHFDDIKRYFRSLGWLSQTEGVWRLTTLGEHEWLRSEEPSARS</sequence>
<gene>
    <name evidence="3" type="ORF">E4656_02525</name>
</gene>
<dbReference type="Proteomes" id="UP000297475">
    <property type="component" value="Unassembled WGS sequence"/>
</dbReference>
<dbReference type="AlphaFoldDB" id="A0A4Z0WJF7"/>
<evidence type="ECO:0000313" key="4">
    <source>
        <dbReference type="Proteomes" id="UP000297475"/>
    </source>
</evidence>
<reference evidence="3 4" key="1">
    <citation type="submission" date="2019-04" db="EMBL/GenBank/DDBJ databases">
        <title>Natronospirillum operosus gen. nov., sp. nov., a haloalkaliphilic satellite isolated from decaying biomass of laboratory culture of cyanobacterium Geitlerinema sp. and proposal of Natronospirillaceae fam. nov. and Saccharospirillaceae fam. nov.</title>
        <authorList>
            <person name="Kevbrin V."/>
            <person name="Boltyanskaya Y."/>
            <person name="Koziaeva V."/>
            <person name="Grouzdev D.S."/>
            <person name="Park M."/>
            <person name="Cho J."/>
        </authorList>
    </citation>
    <scope>NUCLEOTIDE SEQUENCE [LARGE SCALE GENOMIC DNA]</scope>
    <source>
        <strain evidence="3 4">G-116</strain>
    </source>
</reference>
<evidence type="ECO:0000259" key="2">
    <source>
        <dbReference type="Pfam" id="PF13271"/>
    </source>
</evidence>
<proteinExistence type="predicted"/>
<evidence type="ECO:0000313" key="3">
    <source>
        <dbReference type="EMBL" id="TGG95315.1"/>
    </source>
</evidence>
<name>A0A4Z0WJF7_9GAMM</name>
<keyword evidence="1" id="KW-0175">Coiled coil</keyword>
<dbReference type="OrthoDB" id="72299at2"/>
<dbReference type="InterPro" id="IPR025139">
    <property type="entry name" value="DUF4062"/>
</dbReference>